<dbReference type="InterPro" id="IPR036513">
    <property type="entry name" value="STAS_dom_sf"/>
</dbReference>
<name>A0A2P4UJD8_9ACTN</name>
<dbReference type="InterPro" id="IPR002645">
    <property type="entry name" value="STAS_dom"/>
</dbReference>
<dbReference type="AlphaFoldDB" id="A0A2P4UJD8"/>
<evidence type="ECO:0000313" key="3">
    <source>
        <dbReference type="Proteomes" id="UP000242367"/>
    </source>
</evidence>
<keyword evidence="3" id="KW-1185">Reference proteome</keyword>
<dbReference type="PROSITE" id="PS50801">
    <property type="entry name" value="STAS"/>
    <property type="match status" value="1"/>
</dbReference>
<accession>A0A2P4UJD8</accession>
<reference evidence="2 3" key="1">
    <citation type="journal article" date="2017" name="Chemistry">
        <title>Isolation, Biosynthesis and Chemical Modifications of Rubterolones A-F: Rare Tropolone Alkaloids from Actinomadura sp. 5-2.</title>
        <authorList>
            <person name="Guo H."/>
            <person name="Benndorf R."/>
            <person name="Leichnitz D."/>
            <person name="Klassen J.L."/>
            <person name="Vollmers J."/>
            <person name="Gorls H."/>
            <person name="Steinacker M."/>
            <person name="Weigel C."/>
            <person name="Dahse H.M."/>
            <person name="Kaster A.K."/>
            <person name="de Beer Z.W."/>
            <person name="Poulsen M."/>
            <person name="Beemelmanns C."/>
        </authorList>
    </citation>
    <scope>NUCLEOTIDE SEQUENCE [LARGE SCALE GENOMIC DNA]</scope>
    <source>
        <strain evidence="2 3">5-2</strain>
    </source>
</reference>
<dbReference type="EMBL" id="MTBP01000002">
    <property type="protein sequence ID" value="POM25141.1"/>
    <property type="molecule type" value="Genomic_DNA"/>
</dbReference>
<evidence type="ECO:0000313" key="2">
    <source>
        <dbReference type="EMBL" id="POM25141.1"/>
    </source>
</evidence>
<comment type="caution">
    <text evidence="2">The sequence shown here is derived from an EMBL/GenBank/DDBJ whole genome shotgun (WGS) entry which is preliminary data.</text>
</comment>
<dbReference type="InterPro" id="IPR025847">
    <property type="entry name" value="MEDS_domain"/>
</dbReference>
<evidence type="ECO:0000259" key="1">
    <source>
        <dbReference type="PROSITE" id="PS50801"/>
    </source>
</evidence>
<dbReference type="Gene3D" id="3.30.750.24">
    <property type="entry name" value="STAS domain"/>
    <property type="match status" value="1"/>
</dbReference>
<dbReference type="Pfam" id="PF13466">
    <property type="entry name" value="STAS_2"/>
    <property type="match status" value="1"/>
</dbReference>
<dbReference type="Pfam" id="PF14417">
    <property type="entry name" value="MEDS"/>
    <property type="match status" value="1"/>
</dbReference>
<protein>
    <recommendedName>
        <fullName evidence="1">STAS domain-containing protein</fullName>
    </recommendedName>
</protein>
<dbReference type="InterPro" id="IPR058548">
    <property type="entry name" value="MlaB-like_STAS"/>
</dbReference>
<sequence length="324" mass="34722">MHWASGSGSAAYAEPTRTHLDGQGMGTWYDTRYVDDVRPGDHAWLPYSGAEERDHVVAPFVAGALATNEKIVYVTDAPPARLPGMTGLDPAAFTATGQLRVLTRAESCLDAAGGFDPDRLARTIDREVERGYDAGYRAVRFTTDFTWALTSGTGLTGLLGCEDRLAHAVSPSTVAMAVCQIDRRRCPPDRLAELGATHEVRVEGNPLFDDGTLRLARSFAPRGLRIEGELDGARHAVFAEHLGRLLAGRRGVHLDCAGLGFLDLGGLNLLVRHALALPRGEALILDDLPANVENVIDMVGWNRLPGLVPGRARGARDGGATAWA</sequence>
<proteinExistence type="predicted"/>
<gene>
    <name evidence="2" type="ORF">BTM25_37840</name>
</gene>
<dbReference type="Proteomes" id="UP000242367">
    <property type="component" value="Unassembled WGS sequence"/>
</dbReference>
<feature type="domain" description="STAS" evidence="1">
    <location>
        <begin position="224"/>
        <end position="300"/>
    </location>
</feature>
<organism evidence="2 3">
    <name type="scientific">Actinomadura rubteroloni</name>
    <dbReference type="NCBI Taxonomy" id="1926885"/>
    <lineage>
        <taxon>Bacteria</taxon>
        <taxon>Bacillati</taxon>
        <taxon>Actinomycetota</taxon>
        <taxon>Actinomycetes</taxon>
        <taxon>Streptosporangiales</taxon>
        <taxon>Thermomonosporaceae</taxon>
        <taxon>Actinomadura</taxon>
    </lineage>
</organism>
<dbReference type="SUPFAM" id="SSF52091">
    <property type="entry name" value="SpoIIaa-like"/>
    <property type="match status" value="1"/>
</dbReference>